<keyword evidence="3" id="KW-0732">Signal</keyword>
<keyword evidence="1" id="KW-0175">Coiled coil</keyword>
<evidence type="ECO:0000256" key="1">
    <source>
        <dbReference type="SAM" id="Coils"/>
    </source>
</evidence>
<sequence length="2034" mass="230085">MHLTNIVISLLLIGVRSQEEEEPQQPMSERAKDEAQEKKEVVTDSIELSQDAEWNMKILGPSEDAQKDRVNDWSPKRWVGNFKKLFYRSNPTRKDCQELFNMSMYEFNDAHQDIYERCGHFMFDRLAWIEGEVAREQEMIETSSNSSAEGSSRLERLKEEVRIMEEMIDPMKEHDGLRPLRRMLGETIEKLREKLLTRFDKSFDEAKKLQEEVAEDVAYDKGQTEKKIGDAKQRFTGETSNAAGQMVQNSHIADRSIEQAVDGLGSRIAKTQRDLLREGSREVRRISKVEGKASEEVEEAMGDLEKDGIKLEVMNSKSKESLRKILEQLSSSADSSSARAMRLLQSKIPVDKGTFEGIVKMVMQKAGLSSAADDKKMAFAVKRSDRELRIGLKKVDKRLAALTKEQKEALLEALEGAEGMMRNKDGRRIVEAAKGRNYATGSILERIMQDYDETDLSMEERLDHLRGQLNSDVAKASTIAVMQQEIPEEVLREARKINEVVHAKSDGSQRSSQRLRQRLLDAIELSNRIRRRMAVEDAKEVDRGAEALRGSAHEVDNMAYTTATMDKKALQSLLLTSEHEMADGTRVYGEQARRKLLTQKTIQDRFTVEERSLLATADADLDHLSEARRRAFLALEGRLRDATRQFVNGVYSVEKSEKALGSSINIEEGKMKRMDAMEGKVRGDIRDGEKRIEKAGADAEKWASDAVRGVSKDGSRWPVMYRSVMDKMRNEGVGRTAAETEGIVKGLDGDLYRAYYALKERHAGVDGMEAMQEQDLERLNGFMKMLSTEEQSEQLRMTEAMRQMVISEQKREADDLRGLQRSRDGAMSRAEDVLRMITRTESDAVANKTDIDTEDLLRDMSTVEEGQDKLAGVTRVTDGDVWADRKGFAASEEWYKNSLVKLKKMVYEVSRAVRAELEERSRQLSEREESEGREMRKLRSLTEEGIRVVDRIVGEMHDGIYKDFLRAQGVLKRLVLSLRKTLGIDEEREKEERIEAGRQLVVMLLKGRKEAKDSIEKIEGGILKRDEGARTDHRLAAEVLGQISDAAKKLFGDLGGNGMRGKADRRVIGFAEQDVQRYEHLRAVMDADMNSFKHRVWESDAAVKDMMRDSVKASAVREGKASEDLERAAAGSYRQLLRLGNFLGATDHDLETSRREVESLGLIAGSHLQALHNRAMSVGNKTIMNLAARRGLYLERAAGVEDVVTTFSNMAQGYFTEARRSVEALGKELEGLVAGFHKLWDSSKMSKVVRLDFGEIEGGAKNLEEDTENYRTMKEAMQDAMHLHLQKNTEELDRDEAEQEDKYNEVDGELKAARRAMDEEDREAREGVQRSIVGLVDGSHAVPRHLLPGLLQHRNRPPEVTAVGKSASVRGIPNVLGETNNLKGGEPPMRFNRSETNATSLLEVGRHKFLPLLIPLIAPAIGTGLFALGKFTHEKVMDSKMPPYGIDSCRALFNGSIANLDADENERTRVGCGLYMFERLVKLEKDASTEGGLINESDRNYTIGWEALKPFSAKTDYLEMLIDPEKKYSGLRKRRRDLGFAIQDLRRDLDSRFGVSFDSLSRLEENIRDALMEDKRAESKISKEAATKFQKNLENEAATMVANAYSVDATANAAMRATGKSTEMQQRNLLREARKGNRVISRDEEKFGEMNADVYQRLASSEHEAAGIVNQSERRNKKLAQILAADTDTRFRRTEESIGREILRNGEKEDRETATEARDFERRLSTFSKKTAMTSTMQDRQLDRDIGGVQKKLDMTDRNHKSNLQAVLNSLQRNLYISKASTPMRGLQMERKIQERSMQRILNDYHGDVGLTQKELEDLNSLLDADVASNEKRIKGAQSDIQREINGLKSKQAIYTADATGVLNSIANEEEKSAANSVDSYLTSIGRQFGAERNAILIEESQTRAMYDTERTDVDKMEESIGMLRDETQQDEAKLRDALLHVIRSDDEGAERVLHTAMNRDLDGSRKAMENDFGKPVEEELLKEIAASSKTIEDTRDGARESFDQWLRGREHHYDSVFVGLTSELNQSGEEDED</sequence>
<reference evidence="4 5" key="1">
    <citation type="submission" date="2020-04" db="EMBL/GenBank/DDBJ databases">
        <title>Perkinsus chesapeaki whole genome sequence.</title>
        <authorList>
            <person name="Bogema D.R."/>
        </authorList>
    </citation>
    <scope>NUCLEOTIDE SEQUENCE [LARGE SCALE GENOMIC DNA]</scope>
    <source>
        <strain evidence="4">ATCC PRA-425</strain>
    </source>
</reference>
<protein>
    <submittedName>
        <fullName evidence="4">Uncharacterized protein</fullName>
    </submittedName>
</protein>
<feature type="signal peptide" evidence="3">
    <location>
        <begin position="1"/>
        <end position="17"/>
    </location>
</feature>
<feature type="region of interest" description="Disordered" evidence="2">
    <location>
        <begin position="18"/>
        <end position="37"/>
    </location>
</feature>
<comment type="caution">
    <text evidence="4">The sequence shown here is derived from an EMBL/GenBank/DDBJ whole genome shotgun (WGS) entry which is preliminary data.</text>
</comment>
<feature type="coiled-coil region" evidence="1">
    <location>
        <begin position="154"/>
        <end position="212"/>
    </location>
</feature>
<feature type="region of interest" description="Disordered" evidence="2">
    <location>
        <begin position="1373"/>
        <end position="1393"/>
    </location>
</feature>
<feature type="coiled-coil region" evidence="1">
    <location>
        <begin position="907"/>
        <end position="934"/>
    </location>
</feature>
<name>A0A7J6N0B0_PERCH</name>
<evidence type="ECO:0000256" key="2">
    <source>
        <dbReference type="SAM" id="MobiDB-lite"/>
    </source>
</evidence>
<feature type="chain" id="PRO_5029807680" evidence="3">
    <location>
        <begin position="18"/>
        <end position="2034"/>
    </location>
</feature>
<dbReference type="OrthoDB" id="10475859at2759"/>
<evidence type="ECO:0000313" key="4">
    <source>
        <dbReference type="EMBL" id="KAF4677312.1"/>
    </source>
</evidence>
<dbReference type="Proteomes" id="UP000591131">
    <property type="component" value="Unassembled WGS sequence"/>
</dbReference>
<keyword evidence="5" id="KW-1185">Reference proteome</keyword>
<evidence type="ECO:0000313" key="5">
    <source>
        <dbReference type="Proteomes" id="UP000591131"/>
    </source>
</evidence>
<dbReference type="EMBL" id="JAAPAO010000016">
    <property type="protein sequence ID" value="KAF4677312.1"/>
    <property type="molecule type" value="Genomic_DNA"/>
</dbReference>
<proteinExistence type="predicted"/>
<accession>A0A7J6N0B0</accession>
<organism evidence="4 5">
    <name type="scientific">Perkinsus chesapeaki</name>
    <name type="common">Clam parasite</name>
    <name type="synonym">Perkinsus andrewsi</name>
    <dbReference type="NCBI Taxonomy" id="330153"/>
    <lineage>
        <taxon>Eukaryota</taxon>
        <taxon>Sar</taxon>
        <taxon>Alveolata</taxon>
        <taxon>Perkinsozoa</taxon>
        <taxon>Perkinsea</taxon>
        <taxon>Perkinsida</taxon>
        <taxon>Perkinsidae</taxon>
        <taxon>Perkinsus</taxon>
    </lineage>
</organism>
<gene>
    <name evidence="4" type="ORF">FOL47_002240</name>
</gene>
<evidence type="ECO:0000256" key="3">
    <source>
        <dbReference type="SAM" id="SignalP"/>
    </source>
</evidence>
<feature type="coiled-coil region" evidence="1">
    <location>
        <begin position="1260"/>
        <end position="1323"/>
    </location>
</feature>